<keyword evidence="6" id="KW-1185">Reference proteome</keyword>
<dbReference type="HOGENOM" id="CLU_827684_0_0_1"/>
<dbReference type="SUPFAM" id="SSF47095">
    <property type="entry name" value="HMG-box"/>
    <property type="match status" value="1"/>
</dbReference>
<feature type="domain" description="HMG box" evidence="4">
    <location>
        <begin position="64"/>
        <end position="183"/>
    </location>
</feature>
<dbReference type="PROSITE" id="PS50118">
    <property type="entry name" value="HMG_BOX_2"/>
    <property type="match status" value="1"/>
</dbReference>
<dbReference type="InterPro" id="IPR009071">
    <property type="entry name" value="HMG_box_dom"/>
</dbReference>
<evidence type="ECO:0000259" key="4">
    <source>
        <dbReference type="PROSITE" id="PS50118"/>
    </source>
</evidence>
<dbReference type="Gene3D" id="1.10.30.10">
    <property type="entry name" value="High mobility group box domain"/>
    <property type="match status" value="1"/>
</dbReference>
<gene>
    <name evidence="5" type="ORF">THAPSDRAFT_24500</name>
</gene>
<keyword evidence="2" id="KW-0539">Nucleus</keyword>
<dbReference type="InParanoid" id="B8CAE5"/>
<dbReference type="PaxDb" id="35128-Thaps24500"/>
<dbReference type="GO" id="GO:0005634">
    <property type="term" value="C:nucleus"/>
    <property type="evidence" value="ECO:0000318"/>
    <property type="project" value="GO_Central"/>
</dbReference>
<dbReference type="eggNOG" id="ENOG502QYMB">
    <property type="taxonomic scope" value="Eukaryota"/>
</dbReference>
<dbReference type="PANTHER" id="PTHR48112:SF15">
    <property type="entry name" value="HMG BOX DOMAIN-CONTAINING PROTEIN"/>
    <property type="match status" value="1"/>
</dbReference>
<dbReference type="Proteomes" id="UP000001449">
    <property type="component" value="Chromosome 12"/>
</dbReference>
<feature type="compositionally biased region" description="Polar residues" evidence="3">
    <location>
        <begin position="219"/>
        <end position="231"/>
    </location>
</feature>
<dbReference type="AlphaFoldDB" id="B8CAE5"/>
<reference evidence="5 6" key="2">
    <citation type="journal article" date="2008" name="Nature">
        <title>The Phaeodactylum genome reveals the evolutionary history of diatom genomes.</title>
        <authorList>
            <person name="Bowler C."/>
            <person name="Allen A.E."/>
            <person name="Badger J.H."/>
            <person name="Grimwood J."/>
            <person name="Jabbari K."/>
            <person name="Kuo A."/>
            <person name="Maheswari U."/>
            <person name="Martens C."/>
            <person name="Maumus F."/>
            <person name="Otillar R.P."/>
            <person name="Rayko E."/>
            <person name="Salamov A."/>
            <person name="Vandepoele K."/>
            <person name="Beszteri B."/>
            <person name="Gruber A."/>
            <person name="Heijde M."/>
            <person name="Katinka M."/>
            <person name="Mock T."/>
            <person name="Valentin K."/>
            <person name="Verret F."/>
            <person name="Berges J.A."/>
            <person name="Brownlee C."/>
            <person name="Cadoret J.P."/>
            <person name="Chiovitti A."/>
            <person name="Choi C.J."/>
            <person name="Coesel S."/>
            <person name="De Martino A."/>
            <person name="Detter J.C."/>
            <person name="Durkin C."/>
            <person name="Falciatore A."/>
            <person name="Fournet J."/>
            <person name="Haruta M."/>
            <person name="Huysman M.J."/>
            <person name="Jenkins B.D."/>
            <person name="Jiroutova K."/>
            <person name="Jorgensen R.E."/>
            <person name="Joubert Y."/>
            <person name="Kaplan A."/>
            <person name="Kroger N."/>
            <person name="Kroth P.G."/>
            <person name="La Roche J."/>
            <person name="Lindquist E."/>
            <person name="Lommer M."/>
            <person name="Martin-Jezequel V."/>
            <person name="Lopez P.J."/>
            <person name="Lucas S."/>
            <person name="Mangogna M."/>
            <person name="McGinnis K."/>
            <person name="Medlin L.K."/>
            <person name="Montsant A."/>
            <person name="Oudot-Le Secq M.P."/>
            <person name="Napoli C."/>
            <person name="Obornik M."/>
            <person name="Parker M.S."/>
            <person name="Petit J.L."/>
            <person name="Porcel B.M."/>
            <person name="Poulsen N."/>
            <person name="Robison M."/>
            <person name="Rychlewski L."/>
            <person name="Rynearson T.A."/>
            <person name="Schmutz J."/>
            <person name="Shapiro H."/>
            <person name="Siaut M."/>
            <person name="Stanley M."/>
            <person name="Sussman M.R."/>
            <person name="Taylor A.R."/>
            <person name="Vardi A."/>
            <person name="von Dassow P."/>
            <person name="Vyverman W."/>
            <person name="Willis A."/>
            <person name="Wyrwicz L.S."/>
            <person name="Rokhsar D.S."/>
            <person name="Weissenbach J."/>
            <person name="Armbrust E.V."/>
            <person name="Green B.R."/>
            <person name="Van de Peer Y."/>
            <person name="Grigoriev I.V."/>
        </authorList>
    </citation>
    <scope>NUCLEOTIDE SEQUENCE [LARGE SCALE GENOMIC DNA]</scope>
    <source>
        <strain evidence="5 6">CCMP1335</strain>
    </source>
</reference>
<evidence type="ECO:0000256" key="1">
    <source>
        <dbReference type="ARBA" id="ARBA00023125"/>
    </source>
</evidence>
<accession>B8CAE5</accession>
<dbReference type="InterPro" id="IPR036910">
    <property type="entry name" value="HMG_box_dom_sf"/>
</dbReference>
<evidence type="ECO:0000313" key="5">
    <source>
        <dbReference type="EMBL" id="EED89494.1"/>
    </source>
</evidence>
<name>B8CAE5_THAPS</name>
<feature type="compositionally biased region" description="Low complexity" evidence="3">
    <location>
        <begin position="191"/>
        <end position="215"/>
    </location>
</feature>
<keyword evidence="1 2" id="KW-0238">DNA-binding</keyword>
<sequence length="375" mass="42270">MNAIMNATLPSSSLLQFQSKPQPMMPSSQFTSSSSKESKHFNPITSIAIRPISGAASLNIPKKPMRPLTGYHLFFQIEREYIIQTMAGEDSDASMHDKKVYLEDVPERYRNIKLSPDWYFGPGKKQKRKHRKSHGKVGFLELSRMISSRWANLEATDPDVKKFVQRIAKQELAEYLEDMKEYKEITKGLKPAAVSPSTSPSSSPAPSSRAIAQPPVVSRESSFEQQSYNQSAEEEMMPPPPCRQVNTMMPPLPDMAMSNMVQGNYQSNRPIDLSDEIDYFISQIDDDARQTTLPSSNNQLKRRMSTAGSYHQEPSCSSNEDSLLSLLGPLFDTSELEADNIISQPVAKKQRRNSPSSVTVDIDDNEIIRLWKENN</sequence>
<feature type="region of interest" description="Disordered" evidence="3">
    <location>
        <begin position="189"/>
        <end position="241"/>
    </location>
</feature>
<dbReference type="GeneID" id="7445836"/>
<proteinExistence type="predicted"/>
<dbReference type="GO" id="GO:0003677">
    <property type="term" value="F:DNA binding"/>
    <property type="evidence" value="ECO:0007669"/>
    <property type="project" value="UniProtKB-UniRule"/>
</dbReference>
<protein>
    <recommendedName>
        <fullName evidence="4">HMG box domain-containing protein</fullName>
    </recommendedName>
</protein>
<dbReference type="InterPro" id="IPR050342">
    <property type="entry name" value="HMGB"/>
</dbReference>
<organism evidence="5 6">
    <name type="scientific">Thalassiosira pseudonana</name>
    <name type="common">Marine diatom</name>
    <name type="synonym">Cyclotella nana</name>
    <dbReference type="NCBI Taxonomy" id="35128"/>
    <lineage>
        <taxon>Eukaryota</taxon>
        <taxon>Sar</taxon>
        <taxon>Stramenopiles</taxon>
        <taxon>Ochrophyta</taxon>
        <taxon>Bacillariophyta</taxon>
        <taxon>Coscinodiscophyceae</taxon>
        <taxon>Thalassiosirophycidae</taxon>
        <taxon>Thalassiosirales</taxon>
        <taxon>Thalassiosiraceae</taxon>
        <taxon>Thalassiosira</taxon>
    </lineage>
</organism>
<feature type="region of interest" description="Disordered" evidence="3">
    <location>
        <begin position="16"/>
        <end position="37"/>
    </location>
</feature>
<evidence type="ECO:0000256" key="2">
    <source>
        <dbReference type="PROSITE-ProRule" id="PRU00267"/>
    </source>
</evidence>
<feature type="DNA-binding region" description="HMG box" evidence="2">
    <location>
        <begin position="64"/>
        <end position="183"/>
    </location>
</feature>
<dbReference type="KEGG" id="tps:THAPSDRAFT_24500"/>
<evidence type="ECO:0000313" key="6">
    <source>
        <dbReference type="Proteomes" id="UP000001449"/>
    </source>
</evidence>
<dbReference type="RefSeq" id="XP_002293033.1">
    <property type="nucleotide sequence ID" value="XM_002292997.1"/>
</dbReference>
<evidence type="ECO:0000256" key="3">
    <source>
        <dbReference type="SAM" id="MobiDB-lite"/>
    </source>
</evidence>
<reference evidence="5 6" key="1">
    <citation type="journal article" date="2004" name="Science">
        <title>The genome of the diatom Thalassiosira pseudonana: ecology, evolution, and metabolism.</title>
        <authorList>
            <person name="Armbrust E.V."/>
            <person name="Berges J.A."/>
            <person name="Bowler C."/>
            <person name="Green B.R."/>
            <person name="Martinez D."/>
            <person name="Putnam N.H."/>
            <person name="Zhou S."/>
            <person name="Allen A.E."/>
            <person name="Apt K.E."/>
            <person name="Bechner M."/>
            <person name="Brzezinski M.A."/>
            <person name="Chaal B.K."/>
            <person name="Chiovitti A."/>
            <person name="Davis A.K."/>
            <person name="Demarest M.S."/>
            <person name="Detter J.C."/>
            <person name="Glavina T."/>
            <person name="Goodstein D."/>
            <person name="Hadi M.Z."/>
            <person name="Hellsten U."/>
            <person name="Hildebrand M."/>
            <person name="Jenkins B.D."/>
            <person name="Jurka J."/>
            <person name="Kapitonov V.V."/>
            <person name="Kroger N."/>
            <person name="Lau W.W."/>
            <person name="Lane T.W."/>
            <person name="Larimer F.W."/>
            <person name="Lippmeier J.C."/>
            <person name="Lucas S."/>
            <person name="Medina M."/>
            <person name="Montsant A."/>
            <person name="Obornik M."/>
            <person name="Parker M.S."/>
            <person name="Palenik B."/>
            <person name="Pazour G.J."/>
            <person name="Richardson P.M."/>
            <person name="Rynearson T.A."/>
            <person name="Saito M.A."/>
            <person name="Schwartz D.C."/>
            <person name="Thamatrakoln K."/>
            <person name="Valentin K."/>
            <person name="Vardi A."/>
            <person name="Wilkerson F.P."/>
            <person name="Rokhsar D.S."/>
        </authorList>
    </citation>
    <scope>NUCLEOTIDE SEQUENCE [LARGE SCALE GENOMIC DNA]</scope>
    <source>
        <strain evidence="5 6">CCMP1335</strain>
    </source>
</reference>
<dbReference type="PANTHER" id="PTHR48112">
    <property type="entry name" value="HIGH MOBILITY GROUP PROTEIN DSP1"/>
    <property type="match status" value="1"/>
</dbReference>
<dbReference type="EMBL" id="CM000647">
    <property type="protein sequence ID" value="EED89494.1"/>
    <property type="molecule type" value="Genomic_DNA"/>
</dbReference>